<comment type="caution">
    <text evidence="4">The sequence shown here is derived from an EMBL/GenBank/DDBJ whole genome shotgun (WGS) entry which is preliminary data.</text>
</comment>
<reference evidence="5" key="1">
    <citation type="journal article" date="2019" name="Int. J. Syst. Evol. Microbiol.">
        <title>The Global Catalogue of Microorganisms (GCM) 10K type strain sequencing project: providing services to taxonomists for standard genome sequencing and annotation.</title>
        <authorList>
            <consortium name="The Broad Institute Genomics Platform"/>
            <consortium name="The Broad Institute Genome Sequencing Center for Infectious Disease"/>
            <person name="Wu L."/>
            <person name="Ma J."/>
        </authorList>
    </citation>
    <scope>NUCLEOTIDE SEQUENCE [LARGE SCALE GENOMIC DNA]</scope>
    <source>
        <strain evidence="5">NCAIM B.02333</strain>
    </source>
</reference>
<feature type="domain" description="PAS" evidence="3">
    <location>
        <begin position="371"/>
        <end position="411"/>
    </location>
</feature>
<gene>
    <name evidence="4" type="ORF">ACFOLH_05655</name>
</gene>
<dbReference type="GO" id="GO:0005524">
    <property type="term" value="F:ATP binding"/>
    <property type="evidence" value="ECO:0007669"/>
    <property type="project" value="UniProtKB-KW"/>
</dbReference>
<dbReference type="SUPFAM" id="SSF55785">
    <property type="entry name" value="PYP-like sensor domain (PAS domain)"/>
    <property type="match status" value="1"/>
</dbReference>
<keyword evidence="4" id="KW-0067">ATP-binding</keyword>
<evidence type="ECO:0000256" key="2">
    <source>
        <dbReference type="SAM" id="MobiDB-lite"/>
    </source>
</evidence>
<keyword evidence="1" id="KW-0808">Transferase</keyword>
<evidence type="ECO:0000313" key="5">
    <source>
        <dbReference type="Proteomes" id="UP001595685"/>
    </source>
</evidence>
<evidence type="ECO:0000313" key="4">
    <source>
        <dbReference type="EMBL" id="MFC3687826.1"/>
    </source>
</evidence>
<evidence type="ECO:0000259" key="3">
    <source>
        <dbReference type="PROSITE" id="PS50112"/>
    </source>
</evidence>
<keyword evidence="4" id="KW-0547">Nucleotide-binding</keyword>
<keyword evidence="5" id="KW-1185">Reference proteome</keyword>
<keyword evidence="1" id="KW-0723">Serine/threonine-protein kinase</keyword>
<sequence>MDPGAHAQPGDAGAAVPRSLTLPPDPASAARARAMLRQVLDAAGRQEWLDTTELACSELITNAIVHAHTEIVVTVTVGPDEVLVEVRDSSPMLPVQRSYDSYATTGRGMGLVAVLAAEHGIRDAGPHGKTAWFVVRGTPDAGDGDDLLAAWDDSAWDEATRDAVQASAREEDPAGAEVVLLGIPPTLWFAAREHHDAILRELMLHLATDHAGLHEPGSPDSPDGTDGTAAAVDLAAADLARSTISTALWAAVDARLGPRPAGTRLPAPTDRASLALEPYDLRLRVPDEVAAAFPRLKQVLDLAELLAAEGRLFVRPALPEVVAVRDWACGQVVAQHGGARPEAWEGAAHDRFVAAGVPVPRAHPEWDTAEVRSSPRAVVAADDAGRVVAVSPSMAALVGWDVGDLAGQRIVALVPARLREAHVAGFTRHLATGETVILGLHVTLPVLHADGHEVACRVLIEPAPGAPEGTGRFLAWFDPAGDSGGGLG</sequence>
<dbReference type="InterPro" id="IPR000014">
    <property type="entry name" value="PAS"/>
</dbReference>
<dbReference type="NCBIfam" id="TIGR00229">
    <property type="entry name" value="sensory_box"/>
    <property type="match status" value="1"/>
</dbReference>
<proteinExistence type="predicted"/>
<keyword evidence="1" id="KW-0418">Kinase</keyword>
<dbReference type="EMBL" id="JBHRWW010000003">
    <property type="protein sequence ID" value="MFC3687826.1"/>
    <property type="molecule type" value="Genomic_DNA"/>
</dbReference>
<accession>A0ABV7WH22</accession>
<dbReference type="Pfam" id="PF08448">
    <property type="entry name" value="PAS_4"/>
    <property type="match status" value="1"/>
</dbReference>
<dbReference type="Gene3D" id="3.30.450.20">
    <property type="entry name" value="PAS domain"/>
    <property type="match status" value="1"/>
</dbReference>
<dbReference type="InterPro" id="IPR036890">
    <property type="entry name" value="HATPase_C_sf"/>
</dbReference>
<feature type="region of interest" description="Disordered" evidence="2">
    <location>
        <begin position="1"/>
        <end position="28"/>
    </location>
</feature>
<dbReference type="InterPro" id="IPR050267">
    <property type="entry name" value="Anti-sigma-factor_SerPK"/>
</dbReference>
<dbReference type="InterPro" id="IPR035965">
    <property type="entry name" value="PAS-like_dom_sf"/>
</dbReference>
<dbReference type="InterPro" id="IPR013656">
    <property type="entry name" value="PAS_4"/>
</dbReference>
<dbReference type="PANTHER" id="PTHR35526:SF3">
    <property type="entry name" value="ANTI-SIGMA-F FACTOR RSBW"/>
    <property type="match status" value="1"/>
</dbReference>
<dbReference type="Gene3D" id="3.30.565.10">
    <property type="entry name" value="Histidine kinase-like ATPase, C-terminal domain"/>
    <property type="match status" value="1"/>
</dbReference>
<dbReference type="CDD" id="cd00130">
    <property type="entry name" value="PAS"/>
    <property type="match status" value="1"/>
</dbReference>
<dbReference type="SMART" id="SM00091">
    <property type="entry name" value="PAS"/>
    <property type="match status" value="1"/>
</dbReference>
<dbReference type="PANTHER" id="PTHR35526">
    <property type="entry name" value="ANTI-SIGMA-F FACTOR RSBW-RELATED"/>
    <property type="match status" value="1"/>
</dbReference>
<dbReference type="Proteomes" id="UP001595685">
    <property type="component" value="Unassembled WGS sequence"/>
</dbReference>
<dbReference type="Pfam" id="PF13581">
    <property type="entry name" value="HATPase_c_2"/>
    <property type="match status" value="1"/>
</dbReference>
<dbReference type="RefSeq" id="WP_340289980.1">
    <property type="nucleotide sequence ID" value="NZ_JBBEOI010000013.1"/>
</dbReference>
<dbReference type="PROSITE" id="PS50112">
    <property type="entry name" value="PAS"/>
    <property type="match status" value="1"/>
</dbReference>
<dbReference type="SUPFAM" id="SSF55874">
    <property type="entry name" value="ATPase domain of HSP90 chaperone/DNA topoisomerase II/histidine kinase"/>
    <property type="match status" value="1"/>
</dbReference>
<dbReference type="InterPro" id="IPR003594">
    <property type="entry name" value="HATPase_dom"/>
</dbReference>
<name>A0ABV7WH22_9MICO</name>
<organism evidence="4 5">
    <name type="scientific">Aquipuribacter hungaricus</name>
    <dbReference type="NCBI Taxonomy" id="545624"/>
    <lineage>
        <taxon>Bacteria</taxon>
        <taxon>Bacillati</taxon>
        <taxon>Actinomycetota</taxon>
        <taxon>Actinomycetes</taxon>
        <taxon>Micrococcales</taxon>
        <taxon>Intrasporangiaceae</taxon>
        <taxon>Aquipuribacter</taxon>
    </lineage>
</organism>
<evidence type="ECO:0000256" key="1">
    <source>
        <dbReference type="ARBA" id="ARBA00022527"/>
    </source>
</evidence>
<dbReference type="CDD" id="cd16936">
    <property type="entry name" value="HATPase_RsbW-like"/>
    <property type="match status" value="1"/>
</dbReference>
<protein>
    <submittedName>
        <fullName evidence="4">ATP-binding protein</fullName>
    </submittedName>
</protein>